<dbReference type="OrthoDB" id="5298214at2"/>
<dbReference type="AlphaFoldDB" id="W0V703"/>
<organism evidence="10 11">
    <name type="scientific">Janthinobacterium agaricidamnosum NBRC 102515 = DSM 9628</name>
    <dbReference type="NCBI Taxonomy" id="1349767"/>
    <lineage>
        <taxon>Bacteria</taxon>
        <taxon>Pseudomonadati</taxon>
        <taxon>Pseudomonadota</taxon>
        <taxon>Betaproteobacteria</taxon>
        <taxon>Burkholderiales</taxon>
        <taxon>Oxalobacteraceae</taxon>
        <taxon>Janthinobacterium</taxon>
    </lineage>
</organism>
<dbReference type="SUPFAM" id="SSF52833">
    <property type="entry name" value="Thioredoxin-like"/>
    <property type="match status" value="1"/>
</dbReference>
<keyword evidence="4 7" id="KW-0574">Periplasm</keyword>
<proteinExistence type="inferred from homology"/>
<reference evidence="10 11" key="1">
    <citation type="journal article" date="2015" name="Genome Announc.">
        <title>Genome Sequence of Mushroom Soft-Rot Pathogen Janthinobacterium agaricidamnosum.</title>
        <authorList>
            <person name="Graupner K."/>
            <person name="Lackner G."/>
            <person name="Hertweck C."/>
        </authorList>
    </citation>
    <scope>NUCLEOTIDE SEQUENCE [LARGE SCALE GENOMIC DNA]</scope>
    <source>
        <strain evidence="11">NBRC 102515 / DSM 9628</strain>
    </source>
</reference>
<feature type="domain" description="Thioredoxin-like fold" evidence="9">
    <location>
        <begin position="119"/>
        <end position="251"/>
    </location>
</feature>
<comment type="function">
    <text evidence="7">Required for disulfide bond formation in some periplasmic proteins. Acts by transferring its disulfide bond to other proteins and is reduced in the process.</text>
</comment>
<dbReference type="Gene3D" id="3.40.30.10">
    <property type="entry name" value="Glutaredoxin"/>
    <property type="match status" value="1"/>
</dbReference>
<dbReference type="EMBL" id="HG322949">
    <property type="protein sequence ID" value="CDG83661.1"/>
    <property type="molecule type" value="Genomic_DNA"/>
</dbReference>
<evidence type="ECO:0000256" key="2">
    <source>
        <dbReference type="ARBA" id="ARBA00009813"/>
    </source>
</evidence>
<dbReference type="NCBIfam" id="NF008657">
    <property type="entry name" value="PRK11657.1"/>
    <property type="match status" value="1"/>
</dbReference>
<comment type="similarity">
    <text evidence="2 7">Belongs to the thioredoxin family. DsbC subfamily.</text>
</comment>
<feature type="domain" description="Disulphide bond isomerase DsbC/G N-terminal" evidence="8">
    <location>
        <begin position="45"/>
        <end position="89"/>
    </location>
</feature>
<dbReference type="KEGG" id="jag:GJA_3035"/>
<dbReference type="STRING" id="1349767.GJA_3035"/>
<dbReference type="InterPro" id="IPR051470">
    <property type="entry name" value="Thiol:disulfide_interchange"/>
</dbReference>
<dbReference type="InterPro" id="IPR012336">
    <property type="entry name" value="Thioredoxin-like_fold"/>
</dbReference>
<evidence type="ECO:0000256" key="1">
    <source>
        <dbReference type="ARBA" id="ARBA00004418"/>
    </source>
</evidence>
<feature type="signal peptide" evidence="7">
    <location>
        <begin position="1"/>
        <end position="21"/>
    </location>
</feature>
<dbReference type="Pfam" id="PF13098">
    <property type="entry name" value="Thioredoxin_2"/>
    <property type="match status" value="1"/>
</dbReference>
<accession>W0V703</accession>
<evidence type="ECO:0000256" key="5">
    <source>
        <dbReference type="ARBA" id="ARBA00023157"/>
    </source>
</evidence>
<dbReference type="Pfam" id="PF10411">
    <property type="entry name" value="DsbC_N"/>
    <property type="match status" value="1"/>
</dbReference>
<dbReference type="PANTHER" id="PTHR35272:SF4">
    <property type="entry name" value="THIOL:DISULFIDE INTERCHANGE PROTEIN DSBG"/>
    <property type="match status" value="1"/>
</dbReference>
<evidence type="ECO:0000313" key="10">
    <source>
        <dbReference type="EMBL" id="CDG83661.1"/>
    </source>
</evidence>
<evidence type="ECO:0000256" key="6">
    <source>
        <dbReference type="ARBA" id="ARBA00023284"/>
    </source>
</evidence>
<keyword evidence="10" id="KW-0413">Isomerase</keyword>
<dbReference type="HOGENOM" id="CLU_080090_0_0_4"/>
<dbReference type="GO" id="GO:0016853">
    <property type="term" value="F:isomerase activity"/>
    <property type="evidence" value="ECO:0007669"/>
    <property type="project" value="UniProtKB-KW"/>
</dbReference>
<dbReference type="RefSeq" id="WP_081905415.1">
    <property type="nucleotide sequence ID" value="NZ_BCTH01000081.1"/>
</dbReference>
<sequence length="256" mass="27152">MSKLTILLAPALCAIFGNAVAAPAGNWPAPVKAIEAQGVEIVGRFDAPGGLQGYAAMVQQRPLAIYLTADGKQAIVGTMIDAKGANLSEAPLQKLVSKPMADKTWSLLEKSAWIADGSKEAKQVVYAFTDPNCPYCNKFWNNARPWVKAGKVQIRHVMVGVIRDTSPGKAAALLASKDPQAALAQHELNNASGGIQPLDSIAPAQRAQLDGNQKIMQQLGFSGTPAILYKDASGNLQTLRGVPPPEVMEAMMEPKK</sequence>
<evidence type="ECO:0000256" key="3">
    <source>
        <dbReference type="ARBA" id="ARBA00022729"/>
    </source>
</evidence>
<dbReference type="GO" id="GO:0042597">
    <property type="term" value="C:periplasmic space"/>
    <property type="evidence" value="ECO:0007669"/>
    <property type="project" value="UniProtKB-SubCell"/>
</dbReference>
<dbReference type="Proteomes" id="UP000027604">
    <property type="component" value="Chromosome I"/>
</dbReference>
<dbReference type="Gene3D" id="3.10.450.70">
    <property type="entry name" value="Disulphide bond isomerase, DsbC/G, N-terminal"/>
    <property type="match status" value="1"/>
</dbReference>
<dbReference type="eggNOG" id="COG1651">
    <property type="taxonomic scope" value="Bacteria"/>
</dbReference>
<dbReference type="CDD" id="cd03020">
    <property type="entry name" value="DsbA_DsbC_DsbG"/>
    <property type="match status" value="1"/>
</dbReference>
<evidence type="ECO:0000313" key="11">
    <source>
        <dbReference type="Proteomes" id="UP000027604"/>
    </source>
</evidence>
<evidence type="ECO:0000259" key="8">
    <source>
        <dbReference type="Pfam" id="PF10411"/>
    </source>
</evidence>
<evidence type="ECO:0000256" key="7">
    <source>
        <dbReference type="RuleBase" id="RU364038"/>
    </source>
</evidence>
<dbReference type="SUPFAM" id="SSF54423">
    <property type="entry name" value="DsbC/DsbG N-terminal domain-like"/>
    <property type="match status" value="1"/>
</dbReference>
<evidence type="ECO:0000256" key="4">
    <source>
        <dbReference type="ARBA" id="ARBA00022764"/>
    </source>
</evidence>
<gene>
    <name evidence="10" type="primary">dsbG</name>
    <name evidence="10" type="ORF">GJA_3035</name>
</gene>
<dbReference type="InterPro" id="IPR033954">
    <property type="entry name" value="DiS-bond_Isoase_DsbC/G"/>
</dbReference>
<name>W0V703_9BURK</name>
<protein>
    <recommendedName>
        <fullName evidence="7">Thiol:disulfide interchange protein</fullName>
    </recommendedName>
</protein>
<feature type="chain" id="PRO_5010009455" description="Thiol:disulfide interchange protein" evidence="7">
    <location>
        <begin position="22"/>
        <end position="256"/>
    </location>
</feature>
<dbReference type="InterPro" id="IPR036249">
    <property type="entry name" value="Thioredoxin-like_sf"/>
</dbReference>
<dbReference type="InterPro" id="IPR018950">
    <property type="entry name" value="DiS-bond_isomerase_DsbC/G_N"/>
</dbReference>
<evidence type="ECO:0000259" key="9">
    <source>
        <dbReference type="Pfam" id="PF13098"/>
    </source>
</evidence>
<keyword evidence="11" id="KW-1185">Reference proteome</keyword>
<keyword evidence="5" id="KW-1015">Disulfide bond</keyword>
<keyword evidence="3 7" id="KW-0732">Signal</keyword>
<dbReference type="InterPro" id="IPR009094">
    <property type="entry name" value="DiS-bond_isomerase_DsbC/G_N_sf"/>
</dbReference>
<dbReference type="PANTHER" id="PTHR35272">
    <property type="entry name" value="THIOL:DISULFIDE INTERCHANGE PROTEIN DSBC-RELATED"/>
    <property type="match status" value="1"/>
</dbReference>
<comment type="subcellular location">
    <subcellularLocation>
        <location evidence="1 7">Periplasm</location>
    </subcellularLocation>
</comment>
<dbReference type="PATRIC" id="fig|1349767.4.peg.4743"/>
<keyword evidence="6 7" id="KW-0676">Redox-active center</keyword>